<evidence type="ECO:0000256" key="4">
    <source>
        <dbReference type="RuleBase" id="RU361214"/>
    </source>
</evidence>
<name>A0AAE1DS20_9GAST</name>
<dbReference type="PANTHER" id="PTHR13430">
    <property type="match status" value="1"/>
</dbReference>
<dbReference type="EMBL" id="JAWDGP010002675">
    <property type="protein sequence ID" value="KAK3780931.1"/>
    <property type="molecule type" value="Genomic_DNA"/>
</dbReference>
<comment type="similarity">
    <text evidence="2 4">Belongs to the ATG13 family. Metazoan subfamily.</text>
</comment>
<feature type="compositionally biased region" description="Basic and acidic residues" evidence="5">
    <location>
        <begin position="342"/>
        <end position="357"/>
    </location>
</feature>
<dbReference type="GO" id="GO:0005829">
    <property type="term" value="C:cytosol"/>
    <property type="evidence" value="ECO:0007669"/>
    <property type="project" value="TreeGrafter"/>
</dbReference>
<dbReference type="InterPro" id="IPR018731">
    <property type="entry name" value="Atg13_N"/>
</dbReference>
<dbReference type="GO" id="GO:0034727">
    <property type="term" value="P:piecemeal microautophagy of the nucleus"/>
    <property type="evidence" value="ECO:0007669"/>
    <property type="project" value="TreeGrafter"/>
</dbReference>
<dbReference type="Proteomes" id="UP001283361">
    <property type="component" value="Unassembled WGS sequence"/>
</dbReference>
<evidence type="ECO:0000256" key="1">
    <source>
        <dbReference type="ARBA" id="ARBA00004329"/>
    </source>
</evidence>
<keyword evidence="8" id="KW-1185">Reference proteome</keyword>
<keyword evidence="3 4" id="KW-0072">Autophagy</keyword>
<proteinExistence type="inferred from homology"/>
<protein>
    <recommendedName>
        <fullName evidence="4">Autophagy-related protein 13</fullName>
    </recommendedName>
</protein>
<feature type="domain" description="Autophagy-related protein 13 N-terminal" evidence="6">
    <location>
        <begin position="93"/>
        <end position="194"/>
    </location>
</feature>
<feature type="region of interest" description="Disordered" evidence="5">
    <location>
        <begin position="327"/>
        <end position="357"/>
    </location>
</feature>
<dbReference type="AlphaFoldDB" id="A0AAE1DS20"/>
<gene>
    <name evidence="7" type="ORF">RRG08_052086</name>
</gene>
<evidence type="ECO:0000259" key="6">
    <source>
        <dbReference type="Pfam" id="PF10033"/>
    </source>
</evidence>
<dbReference type="GO" id="GO:0034497">
    <property type="term" value="P:protein localization to phagophore assembly site"/>
    <property type="evidence" value="ECO:0007669"/>
    <property type="project" value="TreeGrafter"/>
</dbReference>
<dbReference type="InterPro" id="IPR040182">
    <property type="entry name" value="ATG13"/>
</dbReference>
<sequence length="481" mass="53903">MAASISTLEDSVENIERLFKTFTLKCLQVIVNSRIEANLLRSNREFYECFSVCVPDNPAVEDSLKKTLKDVKTFPPKCPICVEVALVTSEGDHMFLETWDVTFNRSSLDMSASRMQHIFTRMGVTLKSLLSATRALPAYKLARNQGEKGGGYTLTHRVYMAKPQTHMLGEGFKTVRAGAVPTAHGLLTVNVSYRTKLLLSTDMPASATAAIEVNENHFMKEAQEYIGQSSPKSSNPLPCSSPIKSPVARVESPYCFAVSPSSLEREDMAMRARAEAESSPWSKSSMLHMDELPEPVMGAFSRQQPSQRRSAEPEVPFEGLMRKSFFSRQERKLSGEHQQQGDMEKIRDKEDGEEKENIPREMAAKNVFAIRRGNMEEEFVMVDKPPFAEEDDPGDVKAFLSTMMRAPKLYENCSDNETYGLSGNPSNPQPAVSVGQYLSDVEELVNRLEEDMPVLDEFCNSVINMDSREEEEETGADFLFS</sequence>
<comment type="caution">
    <text evidence="7">The sequence shown here is derived from an EMBL/GenBank/DDBJ whole genome shotgun (WGS) entry which is preliminary data.</text>
</comment>
<evidence type="ECO:0000256" key="2">
    <source>
        <dbReference type="ARBA" id="ARBA00007341"/>
    </source>
</evidence>
<reference evidence="7" key="1">
    <citation type="journal article" date="2023" name="G3 (Bethesda)">
        <title>A reference genome for the long-term kleptoplast-retaining sea slug Elysia crispata morphotype clarki.</title>
        <authorList>
            <person name="Eastman K.E."/>
            <person name="Pendleton A.L."/>
            <person name="Shaikh M.A."/>
            <person name="Suttiyut T."/>
            <person name="Ogas R."/>
            <person name="Tomko P."/>
            <person name="Gavelis G."/>
            <person name="Widhalm J.R."/>
            <person name="Wisecaver J.H."/>
        </authorList>
    </citation>
    <scope>NUCLEOTIDE SEQUENCE</scope>
    <source>
        <strain evidence="7">ECLA1</strain>
    </source>
</reference>
<dbReference type="Gene3D" id="3.30.900.10">
    <property type="entry name" value="HORMA domain"/>
    <property type="match status" value="1"/>
</dbReference>
<dbReference type="GO" id="GO:0000407">
    <property type="term" value="C:phagophore assembly site"/>
    <property type="evidence" value="ECO:0007669"/>
    <property type="project" value="UniProtKB-SubCell"/>
</dbReference>
<evidence type="ECO:0000256" key="3">
    <source>
        <dbReference type="ARBA" id="ARBA00023006"/>
    </source>
</evidence>
<organism evidence="7 8">
    <name type="scientific">Elysia crispata</name>
    <name type="common">lettuce slug</name>
    <dbReference type="NCBI Taxonomy" id="231223"/>
    <lineage>
        <taxon>Eukaryota</taxon>
        <taxon>Metazoa</taxon>
        <taxon>Spiralia</taxon>
        <taxon>Lophotrochozoa</taxon>
        <taxon>Mollusca</taxon>
        <taxon>Gastropoda</taxon>
        <taxon>Heterobranchia</taxon>
        <taxon>Euthyneura</taxon>
        <taxon>Panpulmonata</taxon>
        <taxon>Sacoglossa</taxon>
        <taxon>Placobranchoidea</taxon>
        <taxon>Plakobranchidae</taxon>
        <taxon>Elysia</taxon>
    </lineage>
</organism>
<dbReference type="GO" id="GO:0000423">
    <property type="term" value="P:mitophagy"/>
    <property type="evidence" value="ECO:0007669"/>
    <property type="project" value="TreeGrafter"/>
</dbReference>
<dbReference type="GO" id="GO:1990316">
    <property type="term" value="C:Atg1/ULK1 kinase complex"/>
    <property type="evidence" value="ECO:0007669"/>
    <property type="project" value="InterPro"/>
</dbReference>
<dbReference type="InterPro" id="IPR036570">
    <property type="entry name" value="HORMA_dom_sf"/>
</dbReference>
<evidence type="ECO:0000313" key="7">
    <source>
        <dbReference type="EMBL" id="KAK3780931.1"/>
    </source>
</evidence>
<dbReference type="PANTHER" id="PTHR13430:SF4">
    <property type="entry name" value="AUTOPHAGY-RELATED PROTEIN 13"/>
    <property type="match status" value="1"/>
</dbReference>
<evidence type="ECO:0000256" key="5">
    <source>
        <dbReference type="SAM" id="MobiDB-lite"/>
    </source>
</evidence>
<comment type="subcellular location">
    <subcellularLocation>
        <location evidence="1">Preautophagosomal structure</location>
    </subcellularLocation>
</comment>
<dbReference type="Pfam" id="PF10033">
    <property type="entry name" value="ATG13"/>
    <property type="match status" value="1"/>
</dbReference>
<accession>A0AAE1DS20</accession>
<evidence type="ECO:0000313" key="8">
    <source>
        <dbReference type="Proteomes" id="UP001283361"/>
    </source>
</evidence>